<dbReference type="RefSeq" id="WP_259662158.1">
    <property type="nucleotide sequence ID" value="NZ_JAHXRI010000010.1"/>
</dbReference>
<comment type="caution">
    <text evidence="2">The sequence shown here is derived from an EMBL/GenBank/DDBJ whole genome shotgun (WGS) entry which is preliminary data.</text>
</comment>
<proteinExistence type="predicted"/>
<keyword evidence="3" id="KW-1185">Reference proteome</keyword>
<dbReference type="Pfam" id="PF05258">
    <property type="entry name" value="DciA"/>
    <property type="match status" value="1"/>
</dbReference>
<gene>
    <name evidence="2" type="ORF">KZZ10_14095</name>
</gene>
<sequence>MASPPPRKTRSASPSGSAHLIGWLGHDSQAASVLATAQAHLKLRAAIREAIPPAMRGAFEVIKLEPHCLTLMVSSAAFAAKFRQIAPRVTAHLQSAGWNVNEIKLRVQGGLGLPEIKKPEKEARALDQKDLQAFEELNKNLRPGPLADAVARLLAHHQPNQPEVKPASTLVETPQAPLIPKSK</sequence>
<dbReference type="Proteomes" id="UP000739565">
    <property type="component" value="Unassembled WGS sequence"/>
</dbReference>
<name>A0A953NCD5_9BURK</name>
<accession>A0A953NCD5</accession>
<dbReference type="AlphaFoldDB" id="A0A953NCD5"/>
<dbReference type="EMBL" id="JAHXRI010000010">
    <property type="protein sequence ID" value="MBZ1351777.1"/>
    <property type="molecule type" value="Genomic_DNA"/>
</dbReference>
<protein>
    <submittedName>
        <fullName evidence="2">DUF721 domain-containing protein</fullName>
    </submittedName>
</protein>
<evidence type="ECO:0000256" key="1">
    <source>
        <dbReference type="SAM" id="MobiDB-lite"/>
    </source>
</evidence>
<dbReference type="InterPro" id="IPR007922">
    <property type="entry name" value="DciA-like"/>
</dbReference>
<evidence type="ECO:0000313" key="2">
    <source>
        <dbReference type="EMBL" id="MBZ1351777.1"/>
    </source>
</evidence>
<reference evidence="2" key="1">
    <citation type="submission" date="2021-07" db="EMBL/GenBank/DDBJ databases">
        <title>New genus and species of the family Alcaligenaceae.</title>
        <authorList>
            <person name="Hahn M.W."/>
        </authorList>
    </citation>
    <scope>NUCLEOTIDE SEQUENCE</scope>
    <source>
        <strain evidence="2">LF4-65</strain>
    </source>
</reference>
<evidence type="ECO:0000313" key="3">
    <source>
        <dbReference type="Proteomes" id="UP000739565"/>
    </source>
</evidence>
<organism evidence="2 3">
    <name type="scientific">Zwartia hollandica</name>
    <dbReference type="NCBI Taxonomy" id="324606"/>
    <lineage>
        <taxon>Bacteria</taxon>
        <taxon>Pseudomonadati</taxon>
        <taxon>Pseudomonadota</taxon>
        <taxon>Betaproteobacteria</taxon>
        <taxon>Burkholderiales</taxon>
        <taxon>Alcaligenaceae</taxon>
        <taxon>Zwartia</taxon>
    </lineage>
</organism>
<feature type="region of interest" description="Disordered" evidence="1">
    <location>
        <begin position="157"/>
        <end position="183"/>
    </location>
</feature>